<dbReference type="PANTHER" id="PTHR37418">
    <property type="entry name" value="3-KETO-5-AMINOHEXANOATE CLEAVAGE ENZYME-RELATED"/>
    <property type="match status" value="1"/>
</dbReference>
<keyword evidence="4" id="KW-0862">Zinc</keyword>
<keyword evidence="2" id="KW-0808">Transferase</keyword>
<dbReference type="Proteomes" id="UP000259636">
    <property type="component" value="Chromosome"/>
</dbReference>
<dbReference type="PANTHER" id="PTHR37418:SF2">
    <property type="entry name" value="3-KETO-5-AMINOHEXANOATE CLEAVAGE ENZYME"/>
    <property type="match status" value="1"/>
</dbReference>
<dbReference type="AlphaFoldDB" id="A0A385DJW0"/>
<evidence type="ECO:0000313" key="5">
    <source>
        <dbReference type="EMBL" id="AXQ58735.1"/>
    </source>
</evidence>
<keyword evidence="3" id="KW-0479">Metal-binding</keyword>
<dbReference type="EMBL" id="CP031742">
    <property type="protein sequence ID" value="AXQ58735.1"/>
    <property type="molecule type" value="Genomic_DNA"/>
</dbReference>
<evidence type="ECO:0000256" key="4">
    <source>
        <dbReference type="ARBA" id="ARBA00022833"/>
    </source>
</evidence>
<dbReference type="InterPro" id="IPR013785">
    <property type="entry name" value="Aldolase_TIM"/>
</dbReference>
<evidence type="ECO:0000256" key="2">
    <source>
        <dbReference type="ARBA" id="ARBA00022679"/>
    </source>
</evidence>
<accession>A0A385DJW0</accession>
<dbReference type="GeneID" id="300118688"/>
<dbReference type="RefSeq" id="WP_117350826.1">
    <property type="nucleotide sequence ID" value="NZ_CP031742.1"/>
</dbReference>
<sequence>MPMTENVIITCALTGAGDTVRKSPHVPVTPEQIARNAVEAAAAGAAVVHIHVRDPETGDPSRDPKLYREVVERVKETGTDVVINLTAGMGGDLVIDPDDPLTHLPGTDLVGGLERLPHVEDLLPDICTLDCGSLNFGDGSNLYVSTPDMLRAGARRIQELGVRPELEIFDTGQLWFAKQLLAEGLLDAPTVFQLCMGVPWGAPADPGVLQSMVNMLPDGARWASFALGRMQMPWVAQSILLGGHVRVGLEDNLYLGKGNKATNAQLVERAVTLTEAIGARVATPDEARVTLGLKKRK</sequence>
<name>A0A385DJW0_9ACTN</name>
<evidence type="ECO:0000313" key="6">
    <source>
        <dbReference type="Proteomes" id="UP000259636"/>
    </source>
</evidence>
<dbReference type="KEGG" id="sky:D0C37_31740"/>
<proteinExistence type="predicted"/>
<dbReference type="GO" id="GO:0046872">
    <property type="term" value="F:metal ion binding"/>
    <property type="evidence" value="ECO:0007669"/>
    <property type="project" value="UniProtKB-KW"/>
</dbReference>
<reference evidence="5 6" key="1">
    <citation type="submission" date="2018-08" db="EMBL/GenBank/DDBJ databases">
        <authorList>
            <person name="Ferrada E.E."/>
            <person name="Latorre B.A."/>
        </authorList>
    </citation>
    <scope>NUCLEOTIDE SEQUENCE [LARGE SCALE GENOMIC DNA]</scope>
    <source>
        <strain evidence="5 6">VK-A60T</strain>
    </source>
</reference>
<evidence type="ECO:0000256" key="1">
    <source>
        <dbReference type="ARBA" id="ARBA00001947"/>
    </source>
</evidence>
<gene>
    <name evidence="5" type="ORF">D0C37_31740</name>
</gene>
<dbReference type="Gene3D" id="3.20.20.70">
    <property type="entry name" value="Aldolase class I"/>
    <property type="match status" value="1"/>
</dbReference>
<protein>
    <submittedName>
        <fullName evidence="5">3-keto-5-aminohexanoate cleavage protein</fullName>
    </submittedName>
</protein>
<evidence type="ECO:0000256" key="3">
    <source>
        <dbReference type="ARBA" id="ARBA00022723"/>
    </source>
</evidence>
<dbReference type="Pfam" id="PF05853">
    <property type="entry name" value="BKACE"/>
    <property type="match status" value="1"/>
</dbReference>
<comment type="cofactor">
    <cofactor evidence="1">
        <name>Zn(2+)</name>
        <dbReference type="ChEBI" id="CHEBI:29105"/>
    </cofactor>
</comment>
<dbReference type="GO" id="GO:0043720">
    <property type="term" value="F:3-keto-5-aminohexanoate cleavage activity"/>
    <property type="evidence" value="ECO:0007669"/>
    <property type="project" value="InterPro"/>
</dbReference>
<organism evidence="5 6">
    <name type="scientific">Streptomyces koyangensis</name>
    <dbReference type="NCBI Taxonomy" id="188770"/>
    <lineage>
        <taxon>Bacteria</taxon>
        <taxon>Bacillati</taxon>
        <taxon>Actinomycetota</taxon>
        <taxon>Actinomycetes</taxon>
        <taxon>Kitasatosporales</taxon>
        <taxon>Streptomycetaceae</taxon>
        <taxon>Streptomyces</taxon>
        <taxon>Streptomyces aurantiacus group</taxon>
    </lineage>
</organism>
<dbReference type="InterPro" id="IPR008567">
    <property type="entry name" value="BKACE"/>
</dbReference>